<dbReference type="RefSeq" id="WP_268881726.1">
    <property type="nucleotide sequence ID" value="NZ_CP114029.1"/>
</dbReference>
<dbReference type="EMBL" id="CP114029">
    <property type="protein sequence ID" value="WAP69286.1"/>
    <property type="molecule type" value="Genomic_DNA"/>
</dbReference>
<organism evidence="1 2">
    <name type="scientific">Jiella pelagia</name>
    <dbReference type="NCBI Taxonomy" id="2986949"/>
    <lineage>
        <taxon>Bacteria</taxon>
        <taxon>Pseudomonadati</taxon>
        <taxon>Pseudomonadota</taxon>
        <taxon>Alphaproteobacteria</taxon>
        <taxon>Hyphomicrobiales</taxon>
        <taxon>Aurantimonadaceae</taxon>
        <taxon>Jiella</taxon>
    </lineage>
</organism>
<name>A0ABY7BZJ3_9HYPH</name>
<keyword evidence="2" id="KW-1185">Reference proteome</keyword>
<dbReference type="Gene3D" id="1.20.1220.20">
    <property type="entry name" value="Uncharcterised protein PF01724"/>
    <property type="match status" value="1"/>
</dbReference>
<evidence type="ECO:0000313" key="1">
    <source>
        <dbReference type="EMBL" id="WAP69286.1"/>
    </source>
</evidence>
<sequence length="154" mass="17799">MSLAKDSRQIAGQARYDEDFTAWAFEQAELLRRGRFADADLPHLAEEIESLGNEQIHAMESFYTLLIFHLLKWQFQPDRRSRSWDLTIYNARDQIARREKRNPTLRAGAEEIVKDIYSQARGSAAKETGLSIDTFPGNCPYSLDFLRDQNAMPE</sequence>
<gene>
    <name evidence="1" type="ORF">OH818_03020</name>
</gene>
<reference evidence="1" key="1">
    <citation type="submission" date="2022-12" db="EMBL/GenBank/DDBJ databases">
        <title>Jiella pelagia sp. nov., isolated from phosphonate enriched culture of Northwest Pacific surface seawater.</title>
        <authorList>
            <person name="Shin D.Y."/>
            <person name="Hwang C.Y."/>
        </authorList>
    </citation>
    <scope>NUCLEOTIDE SEQUENCE</scope>
    <source>
        <strain evidence="1">HL-NP1</strain>
    </source>
</reference>
<protein>
    <submittedName>
        <fullName evidence="1">DUF29 domain-containing protein</fullName>
    </submittedName>
</protein>
<dbReference type="InterPro" id="IPR002636">
    <property type="entry name" value="DUF29"/>
</dbReference>
<dbReference type="Proteomes" id="UP001164020">
    <property type="component" value="Chromosome"/>
</dbReference>
<dbReference type="Pfam" id="PF01724">
    <property type="entry name" value="DUF29"/>
    <property type="match status" value="1"/>
</dbReference>
<proteinExistence type="predicted"/>
<evidence type="ECO:0000313" key="2">
    <source>
        <dbReference type="Proteomes" id="UP001164020"/>
    </source>
</evidence>
<accession>A0ABY7BZJ3</accession>
<dbReference type="PANTHER" id="PTHR34235">
    <property type="entry name" value="SLR1203 PROTEIN-RELATED"/>
    <property type="match status" value="1"/>
</dbReference>